<dbReference type="EMBL" id="BMFN01000001">
    <property type="protein sequence ID" value="GGF53283.1"/>
    <property type="molecule type" value="Genomic_DNA"/>
</dbReference>
<comment type="caution">
    <text evidence="1">The sequence shown here is derived from an EMBL/GenBank/DDBJ whole genome shotgun (WGS) entry which is preliminary data.</text>
</comment>
<accession>A0ACB5PMK2</accession>
<sequence length="110" mass="12070">MLLTLTPSKDMPVTPRWELLSFDTAAHAFVFAVLAVLSFFSIRRQSRFPGLRAMAVPFVIIGSTLFGGLIEVLQSSMNLGRHGEWSDLLSDGIGALLGGFFAQIASRWIK</sequence>
<gene>
    <name evidence="1" type="ORF">GCM10011375_06000</name>
</gene>
<organism evidence="1 2">
    <name type="scientific">Hymenobacter qilianensis</name>
    <dbReference type="NCBI Taxonomy" id="1385715"/>
    <lineage>
        <taxon>Bacteria</taxon>
        <taxon>Pseudomonadati</taxon>
        <taxon>Bacteroidota</taxon>
        <taxon>Cytophagia</taxon>
        <taxon>Cytophagales</taxon>
        <taxon>Hymenobacteraceae</taxon>
        <taxon>Hymenobacter</taxon>
    </lineage>
</organism>
<name>A0ACB5PMK2_9BACT</name>
<protein>
    <submittedName>
        <fullName evidence="1">Uncharacterized protein</fullName>
    </submittedName>
</protein>
<evidence type="ECO:0000313" key="1">
    <source>
        <dbReference type="EMBL" id="GGF53283.1"/>
    </source>
</evidence>
<reference evidence="1 2" key="1">
    <citation type="journal article" date="2019" name="Int. J. Syst. Evol. Microbiol.">
        <title>The Global Catalogue of Microorganisms (GCM) 10K type strain sequencing project: providing services to taxonomists for standard genome sequencing and annotation.</title>
        <authorList>
            <consortium name="The Broad Institute Genomics Platform"/>
            <consortium name="The Broad Institute Genome Sequencing Center for Infectious Disease"/>
            <person name="Wu L."/>
            <person name="Ma J."/>
        </authorList>
    </citation>
    <scope>NUCLEOTIDE SEQUENCE [LARGE SCALE GENOMIC DNA]</scope>
    <source>
        <strain evidence="1 2">CGMCC 1.12720</strain>
    </source>
</reference>
<evidence type="ECO:0000313" key="2">
    <source>
        <dbReference type="Proteomes" id="UP000605392"/>
    </source>
</evidence>
<dbReference type="Proteomes" id="UP000605392">
    <property type="component" value="Unassembled WGS sequence"/>
</dbReference>
<proteinExistence type="predicted"/>
<keyword evidence="2" id="KW-1185">Reference proteome</keyword>